<dbReference type="Pfam" id="PF02518">
    <property type="entry name" value="HATPase_c"/>
    <property type="match status" value="1"/>
</dbReference>
<dbReference type="Gene3D" id="1.10.287.130">
    <property type="match status" value="1"/>
</dbReference>
<dbReference type="CDD" id="cd00075">
    <property type="entry name" value="HATPase"/>
    <property type="match status" value="1"/>
</dbReference>
<evidence type="ECO:0000256" key="8">
    <source>
        <dbReference type="ARBA" id="ARBA00022777"/>
    </source>
</evidence>
<dbReference type="Pfam" id="PF02702">
    <property type="entry name" value="KdpD"/>
    <property type="match status" value="1"/>
</dbReference>
<evidence type="ECO:0000256" key="13">
    <source>
        <dbReference type="SAM" id="Phobius"/>
    </source>
</evidence>
<dbReference type="Pfam" id="PF00512">
    <property type="entry name" value="HisKA"/>
    <property type="match status" value="1"/>
</dbReference>
<dbReference type="EC" id="2.7.13.3" evidence="3"/>
<gene>
    <name evidence="15" type="ORF">J2S15_000395</name>
</gene>
<keyword evidence="16" id="KW-1185">Reference proteome</keyword>
<reference evidence="15 16" key="1">
    <citation type="submission" date="2023-07" db="EMBL/GenBank/DDBJ databases">
        <title>Genomic Encyclopedia of Type Strains, Phase IV (KMG-IV): sequencing the most valuable type-strain genomes for metagenomic binning, comparative biology and taxonomic classification.</title>
        <authorList>
            <person name="Goeker M."/>
        </authorList>
    </citation>
    <scope>NUCLEOTIDE SEQUENCE [LARGE SCALE GENOMIC DNA]</scope>
    <source>
        <strain evidence="15 16">DSM 16784</strain>
    </source>
</reference>
<dbReference type="PRINTS" id="PR00344">
    <property type="entry name" value="BCTRLSENSOR"/>
</dbReference>
<evidence type="ECO:0000256" key="7">
    <source>
        <dbReference type="ARBA" id="ARBA00022741"/>
    </source>
</evidence>
<sequence length="890" mass="102371">MKKDEKRVLETNRNEFHKGKLKIFFSYAAGVGKTYAMLKAAHLEAKKKDVVVGYIEPKERTEILSLLAGLEVLSTKKVSDGTTQYEELDLDIAIKRNPQIILVDELAHINIGNKRHRNRYMDVEELLKAGIDVYTTLDVKNIESLIDTVFRITGLSVNERIPDRIFDMADYIKFIDLDPDELINRLHQGKLYNGEKKERAENHFFKKSDLIALRELALRRLADKIGKENEADKRINSQDHKYYTQEIILTCITASQNNPIVIRSAKRLASAFKAKLIALYVENNKNRLSDTDKQNLQKNMELAEQLDARIVTVYGDDIALQISEYAKVSGVSKIVFGRSMNQKIIPFFGKRRLADQLISYIPSADIYIIPDFEDTREKIRSYYRVDLSSHFKEFVRAGLIILVTSLLSLWLFDQGINKANLLAVYFLGVLLSSIIAKGIIYNFLISIISVVCYNFLFIEPRWTMEAYDPEYVFTMTLMFVSSFLISMLSNRIQYHTTEAAIKSYRTDILFETTQQLQNAKTIEEVYNEIAHQIMSLSDYNVIIYPQINNQTQPPLTYDHGNDFDFTNYIDQDEMIVVNWVFKNNRPAGLSTNTFPKAKCLYMAIGGHDHTFAVIGIVADKKYPMNTFEKNLLIAMLAECGMSIERIQSIQEYNEISQKSEQEKLRYNLLRSISHDLRTPLTGISGSAMMLMENADSLSKKKLNTIYEDIYEDSNWLIQLSENLLSMTRLENKEIELDLQSDIVEDIINEAIQIISKRYKDNKITYIPSTELLMVKMDSRLIVQVLLNLIDNAIKYSKEYSEVVIKTEKINNEIKISVADQGRGISKEAKQHIFDLFYTEHNTIGDSRRSVGLGLYLCQTIMELHHGSIYVEDNQPQGSVFVITFPESEGE</sequence>
<proteinExistence type="predicted"/>
<dbReference type="PROSITE" id="PS50109">
    <property type="entry name" value="HIS_KIN"/>
    <property type="match status" value="1"/>
</dbReference>
<evidence type="ECO:0000256" key="1">
    <source>
        <dbReference type="ARBA" id="ARBA00000085"/>
    </source>
</evidence>
<feature type="transmembrane region" description="Helical" evidence="13">
    <location>
        <begin position="424"/>
        <end position="451"/>
    </location>
</feature>
<evidence type="ECO:0000256" key="3">
    <source>
        <dbReference type="ARBA" id="ARBA00012438"/>
    </source>
</evidence>
<dbReference type="SUPFAM" id="SSF55874">
    <property type="entry name" value="ATPase domain of HSP90 chaperone/DNA topoisomerase II/histidine kinase"/>
    <property type="match status" value="1"/>
</dbReference>
<feature type="transmembrane region" description="Helical" evidence="13">
    <location>
        <begin position="471"/>
        <end position="488"/>
    </location>
</feature>
<dbReference type="Gene3D" id="3.30.565.10">
    <property type="entry name" value="Histidine kinase-like ATPase, C-terminal domain"/>
    <property type="match status" value="1"/>
</dbReference>
<evidence type="ECO:0000256" key="5">
    <source>
        <dbReference type="ARBA" id="ARBA00022679"/>
    </source>
</evidence>
<dbReference type="SUPFAM" id="SSF47384">
    <property type="entry name" value="Homodimeric domain of signal transducing histidine kinase"/>
    <property type="match status" value="1"/>
</dbReference>
<evidence type="ECO:0000256" key="10">
    <source>
        <dbReference type="ARBA" id="ARBA00022989"/>
    </source>
</evidence>
<feature type="domain" description="Histidine kinase" evidence="14">
    <location>
        <begin position="671"/>
        <end position="888"/>
    </location>
</feature>
<comment type="subcellular location">
    <subcellularLocation>
        <location evidence="2">Membrane</location>
        <topology evidence="2">Multi-pass membrane protein</topology>
    </subcellularLocation>
</comment>
<comment type="catalytic activity">
    <reaction evidence="1">
        <text>ATP + protein L-histidine = ADP + protein N-phospho-L-histidine.</text>
        <dbReference type="EC" id="2.7.13.3"/>
    </reaction>
</comment>
<dbReference type="CDD" id="cd00082">
    <property type="entry name" value="HisKA"/>
    <property type="match status" value="1"/>
</dbReference>
<keyword evidence="10 13" id="KW-1133">Transmembrane helix</keyword>
<evidence type="ECO:0000313" key="15">
    <source>
        <dbReference type="EMBL" id="MDQ0359664.1"/>
    </source>
</evidence>
<dbReference type="PANTHER" id="PTHR45569">
    <property type="entry name" value="SENSOR PROTEIN KDPD"/>
    <property type="match status" value="1"/>
</dbReference>
<dbReference type="CDD" id="cd01987">
    <property type="entry name" value="USP_KdpD-like"/>
    <property type="match status" value="1"/>
</dbReference>
<dbReference type="Pfam" id="PF13493">
    <property type="entry name" value="DUF4118"/>
    <property type="match status" value="1"/>
</dbReference>
<dbReference type="Proteomes" id="UP001230220">
    <property type="component" value="Unassembled WGS sequence"/>
</dbReference>
<dbReference type="InterPro" id="IPR003594">
    <property type="entry name" value="HATPase_dom"/>
</dbReference>
<keyword evidence="7" id="KW-0547">Nucleotide-binding</keyword>
<dbReference type="InterPro" id="IPR038318">
    <property type="entry name" value="KdpD_sf"/>
</dbReference>
<evidence type="ECO:0000259" key="14">
    <source>
        <dbReference type="PROSITE" id="PS50109"/>
    </source>
</evidence>
<dbReference type="InterPro" id="IPR025201">
    <property type="entry name" value="KdpD_TM"/>
</dbReference>
<dbReference type="InterPro" id="IPR003661">
    <property type="entry name" value="HisK_dim/P_dom"/>
</dbReference>
<evidence type="ECO:0000313" key="16">
    <source>
        <dbReference type="Proteomes" id="UP001230220"/>
    </source>
</evidence>
<dbReference type="GO" id="GO:0004673">
    <property type="term" value="F:protein histidine kinase activity"/>
    <property type="evidence" value="ECO:0007669"/>
    <property type="project" value="UniProtKB-EC"/>
</dbReference>
<dbReference type="SMART" id="SM00387">
    <property type="entry name" value="HATPase_c"/>
    <property type="match status" value="1"/>
</dbReference>
<dbReference type="InterPro" id="IPR029016">
    <property type="entry name" value="GAF-like_dom_sf"/>
</dbReference>
<keyword evidence="5 15" id="KW-0808">Transferase</keyword>
<protein>
    <recommendedName>
        <fullName evidence="3">histidine kinase</fullName>
        <ecNumber evidence="3">2.7.13.3</ecNumber>
    </recommendedName>
</protein>
<feature type="transmembrane region" description="Helical" evidence="13">
    <location>
        <begin position="394"/>
        <end position="412"/>
    </location>
</feature>
<dbReference type="InterPro" id="IPR052023">
    <property type="entry name" value="Histidine_kinase_KdpD"/>
</dbReference>
<dbReference type="InterPro" id="IPR027417">
    <property type="entry name" value="P-loop_NTPase"/>
</dbReference>
<evidence type="ECO:0000256" key="9">
    <source>
        <dbReference type="ARBA" id="ARBA00022840"/>
    </source>
</evidence>
<organism evidence="15 16">
    <name type="scientific">Breznakia pachnodae</name>
    <dbReference type="NCBI Taxonomy" id="265178"/>
    <lineage>
        <taxon>Bacteria</taxon>
        <taxon>Bacillati</taxon>
        <taxon>Bacillota</taxon>
        <taxon>Erysipelotrichia</taxon>
        <taxon>Erysipelotrichales</taxon>
        <taxon>Erysipelotrichaceae</taxon>
        <taxon>Breznakia</taxon>
    </lineage>
</organism>
<comment type="caution">
    <text evidence="15">The sequence shown here is derived from an EMBL/GenBank/DDBJ whole genome shotgun (WGS) entry which is preliminary data.</text>
</comment>
<dbReference type="Gene3D" id="3.30.450.40">
    <property type="match status" value="1"/>
</dbReference>
<evidence type="ECO:0000256" key="12">
    <source>
        <dbReference type="ARBA" id="ARBA00023136"/>
    </source>
</evidence>
<keyword evidence="11" id="KW-0902">Two-component regulatory system</keyword>
<evidence type="ECO:0000256" key="6">
    <source>
        <dbReference type="ARBA" id="ARBA00022692"/>
    </source>
</evidence>
<dbReference type="Gene3D" id="1.20.120.620">
    <property type="entry name" value="Backbone structure of the membrane domain of e. Coli histidine kinase receptor kdpd"/>
    <property type="match status" value="1"/>
</dbReference>
<name>A0ABU0DYE5_9FIRM</name>
<evidence type="ECO:0000256" key="11">
    <source>
        <dbReference type="ARBA" id="ARBA00023012"/>
    </source>
</evidence>
<dbReference type="InterPro" id="IPR004358">
    <property type="entry name" value="Sig_transdc_His_kin-like_C"/>
</dbReference>
<dbReference type="EMBL" id="JAUSUR010000001">
    <property type="protein sequence ID" value="MDQ0359664.1"/>
    <property type="molecule type" value="Genomic_DNA"/>
</dbReference>
<keyword evidence="8 15" id="KW-0418">Kinase</keyword>
<dbReference type="SUPFAM" id="SSF55781">
    <property type="entry name" value="GAF domain-like"/>
    <property type="match status" value="1"/>
</dbReference>
<dbReference type="SMART" id="SM00388">
    <property type="entry name" value="HisKA"/>
    <property type="match status" value="1"/>
</dbReference>
<dbReference type="InterPro" id="IPR005467">
    <property type="entry name" value="His_kinase_dom"/>
</dbReference>
<keyword evidence="4" id="KW-0597">Phosphoprotein</keyword>
<accession>A0ABU0DYE5</accession>
<dbReference type="PANTHER" id="PTHR45569:SF1">
    <property type="entry name" value="SENSOR PROTEIN KDPD"/>
    <property type="match status" value="1"/>
</dbReference>
<evidence type="ECO:0000256" key="2">
    <source>
        <dbReference type="ARBA" id="ARBA00004141"/>
    </source>
</evidence>
<keyword evidence="6 13" id="KW-0812">Transmembrane</keyword>
<keyword evidence="12 13" id="KW-0472">Membrane</keyword>
<dbReference type="RefSeq" id="WP_307404969.1">
    <property type="nucleotide sequence ID" value="NZ_JAUSUR010000001.1"/>
</dbReference>
<evidence type="ECO:0000256" key="4">
    <source>
        <dbReference type="ARBA" id="ARBA00022553"/>
    </source>
</evidence>
<dbReference type="InterPro" id="IPR036097">
    <property type="entry name" value="HisK_dim/P_sf"/>
</dbReference>
<dbReference type="InterPro" id="IPR036890">
    <property type="entry name" value="HATPase_C_sf"/>
</dbReference>
<dbReference type="InterPro" id="IPR003852">
    <property type="entry name" value="Sig_transdc_His_kinase_KdpD_N"/>
</dbReference>
<keyword evidence="9" id="KW-0067">ATP-binding</keyword>
<dbReference type="Gene3D" id="3.40.50.300">
    <property type="entry name" value="P-loop containing nucleotide triphosphate hydrolases"/>
    <property type="match status" value="1"/>
</dbReference>